<dbReference type="EMBL" id="KI392075">
    <property type="protein sequence ID" value="ERN19110.1"/>
    <property type="molecule type" value="Genomic_DNA"/>
</dbReference>
<evidence type="ECO:0000313" key="1">
    <source>
        <dbReference type="EMBL" id="ERN19110.1"/>
    </source>
</evidence>
<proteinExistence type="predicted"/>
<protein>
    <submittedName>
        <fullName evidence="1">Uncharacterized protein</fullName>
    </submittedName>
</protein>
<accession>U5DA87</accession>
<gene>
    <name evidence="1" type="ORF">AMTR_s00061p00139570</name>
</gene>
<sequence length="65" mass="7165">MLATNGNISWEFAIESARTNSENPRMKGCDGDTILKKWIGAVAPKRDREHVDAIMDGSFRGGKDV</sequence>
<dbReference type="AlphaFoldDB" id="U5DA87"/>
<name>U5DA87_AMBTC</name>
<reference evidence="2" key="1">
    <citation type="journal article" date="2013" name="Science">
        <title>The Amborella genome and the evolution of flowering plants.</title>
        <authorList>
            <consortium name="Amborella Genome Project"/>
        </authorList>
    </citation>
    <scope>NUCLEOTIDE SEQUENCE [LARGE SCALE GENOMIC DNA]</scope>
</reference>
<dbReference type="Proteomes" id="UP000017836">
    <property type="component" value="Unassembled WGS sequence"/>
</dbReference>
<keyword evidence="2" id="KW-1185">Reference proteome</keyword>
<organism evidence="1 2">
    <name type="scientific">Amborella trichopoda</name>
    <dbReference type="NCBI Taxonomy" id="13333"/>
    <lineage>
        <taxon>Eukaryota</taxon>
        <taxon>Viridiplantae</taxon>
        <taxon>Streptophyta</taxon>
        <taxon>Embryophyta</taxon>
        <taxon>Tracheophyta</taxon>
        <taxon>Spermatophyta</taxon>
        <taxon>Magnoliopsida</taxon>
        <taxon>Amborellales</taxon>
        <taxon>Amborellaceae</taxon>
        <taxon>Amborella</taxon>
    </lineage>
</organism>
<dbReference type="Gramene" id="ERN19110">
    <property type="protein sequence ID" value="ERN19110"/>
    <property type="gene ID" value="AMTR_s00061p00139570"/>
</dbReference>
<dbReference type="HOGENOM" id="CLU_2852660_0_0_1"/>
<evidence type="ECO:0000313" key="2">
    <source>
        <dbReference type="Proteomes" id="UP000017836"/>
    </source>
</evidence>